<evidence type="ECO:0000313" key="3">
    <source>
        <dbReference type="Proteomes" id="UP000053477"/>
    </source>
</evidence>
<sequence>MKNTFVLAIAAVLSAITPAQSVCPSGDIQLGIVLTNQVRIFDADCAVIDQTQPGQTAACNNGFEEGSHIDCNNGFISLVTTPNGEEFSGCSGTSNSCGYGTKKPQNEEASEPVISDPMIIHQEKIN</sequence>
<name>A0A0H2R5A4_9AGAM</name>
<evidence type="ECO:0008006" key="4">
    <source>
        <dbReference type="Google" id="ProtNLM"/>
    </source>
</evidence>
<evidence type="ECO:0000256" key="1">
    <source>
        <dbReference type="SAM" id="SignalP"/>
    </source>
</evidence>
<feature type="signal peptide" evidence="1">
    <location>
        <begin position="1"/>
        <end position="21"/>
    </location>
</feature>
<dbReference type="EMBL" id="KQ086199">
    <property type="protein sequence ID" value="KLO06522.1"/>
    <property type="molecule type" value="Genomic_DNA"/>
</dbReference>
<reference evidence="2 3" key="1">
    <citation type="submission" date="2015-04" db="EMBL/GenBank/DDBJ databases">
        <title>Complete genome sequence of Schizopora paradoxa KUC8140, a cosmopolitan wood degrader in East Asia.</title>
        <authorList>
            <consortium name="DOE Joint Genome Institute"/>
            <person name="Min B."/>
            <person name="Park H."/>
            <person name="Jang Y."/>
            <person name="Kim J.-J."/>
            <person name="Kim K.H."/>
            <person name="Pangilinan J."/>
            <person name="Lipzen A."/>
            <person name="Riley R."/>
            <person name="Grigoriev I.V."/>
            <person name="Spatafora J.W."/>
            <person name="Choi I.-G."/>
        </authorList>
    </citation>
    <scope>NUCLEOTIDE SEQUENCE [LARGE SCALE GENOMIC DNA]</scope>
    <source>
        <strain evidence="2 3">KUC8140</strain>
    </source>
</reference>
<evidence type="ECO:0000313" key="2">
    <source>
        <dbReference type="EMBL" id="KLO06522.1"/>
    </source>
</evidence>
<keyword evidence="1" id="KW-0732">Signal</keyword>
<organism evidence="2 3">
    <name type="scientific">Schizopora paradoxa</name>
    <dbReference type="NCBI Taxonomy" id="27342"/>
    <lineage>
        <taxon>Eukaryota</taxon>
        <taxon>Fungi</taxon>
        <taxon>Dikarya</taxon>
        <taxon>Basidiomycota</taxon>
        <taxon>Agaricomycotina</taxon>
        <taxon>Agaricomycetes</taxon>
        <taxon>Hymenochaetales</taxon>
        <taxon>Schizoporaceae</taxon>
        <taxon>Schizopora</taxon>
    </lineage>
</organism>
<dbReference type="Proteomes" id="UP000053477">
    <property type="component" value="Unassembled WGS sequence"/>
</dbReference>
<dbReference type="AlphaFoldDB" id="A0A0H2R5A4"/>
<proteinExistence type="predicted"/>
<dbReference type="InParanoid" id="A0A0H2R5A4"/>
<accession>A0A0H2R5A4</accession>
<protein>
    <recommendedName>
        <fullName evidence="4">Cyanovirin-N domain-containing protein</fullName>
    </recommendedName>
</protein>
<gene>
    <name evidence="2" type="ORF">SCHPADRAFT_895354</name>
</gene>
<feature type="chain" id="PRO_5005201687" description="Cyanovirin-N domain-containing protein" evidence="1">
    <location>
        <begin position="22"/>
        <end position="126"/>
    </location>
</feature>
<keyword evidence="3" id="KW-1185">Reference proteome</keyword>
<dbReference type="OrthoDB" id="3320700at2759"/>